<evidence type="ECO:0000313" key="4">
    <source>
        <dbReference type="EMBL" id="SKB24799.1"/>
    </source>
</evidence>
<gene>
    <name evidence="4" type="ORF">SAMN02745120_0184</name>
</gene>
<evidence type="ECO:0000259" key="2">
    <source>
        <dbReference type="Pfam" id="PF06970"/>
    </source>
</evidence>
<dbReference type="InterPro" id="IPR046059">
    <property type="entry name" value="DUF6017"/>
</dbReference>
<dbReference type="EMBL" id="FUYN01000001">
    <property type="protein sequence ID" value="SKB24799.1"/>
    <property type="molecule type" value="Genomic_DNA"/>
</dbReference>
<dbReference type="OrthoDB" id="9803733at2"/>
<evidence type="ECO:0000313" key="5">
    <source>
        <dbReference type="Proteomes" id="UP000243406"/>
    </source>
</evidence>
<dbReference type="Pfam" id="PF06970">
    <property type="entry name" value="RepA_N"/>
    <property type="match status" value="1"/>
</dbReference>
<accession>A0A1T4ZQI4</accession>
<dbReference type="RefSeq" id="WP_079588191.1">
    <property type="nucleotide sequence ID" value="NZ_FUYN01000001.1"/>
</dbReference>
<keyword evidence="5" id="KW-1185">Reference proteome</keyword>
<dbReference type="Proteomes" id="UP000243406">
    <property type="component" value="Unassembled WGS sequence"/>
</dbReference>
<organism evidence="4 5">
    <name type="scientific">Acetoanaerobium noterae</name>
    <dbReference type="NCBI Taxonomy" id="745369"/>
    <lineage>
        <taxon>Bacteria</taxon>
        <taxon>Bacillati</taxon>
        <taxon>Bacillota</taxon>
        <taxon>Clostridia</taxon>
        <taxon>Peptostreptococcales</taxon>
        <taxon>Filifactoraceae</taxon>
        <taxon>Acetoanaerobium</taxon>
    </lineage>
</organism>
<dbReference type="Pfam" id="PF19481">
    <property type="entry name" value="DUF6017"/>
    <property type="match status" value="1"/>
</dbReference>
<dbReference type="InterPro" id="IPR010724">
    <property type="entry name" value="RepA_N"/>
</dbReference>
<sequence>MYSQKKFSVNDIYNNSFHQLPSFFFLEDFPKISDKAIILYSLLKSRHELSIKNRWFDKEGNVYLIMKREEMEKTLRSSDKTITKAINELKEYNLLIEVRQGKGRPNLIYLTYPDIEKIIKENQDEDILDFNELENIEDNAIIDISMNRNNYESLANNDLNRKSSESRTGNITTLNKYIDNDIDKIYINPSIYHKNSEEEKNEEESEGLNDDKELNKRSLNDKEISDQEYRKYEKIVKQNIDFDLLMNNSNPELVAEIVQIILDIVCSTKEKFRVNGCDTSASIIKSRFLKLNHMHIEFVIDCLSKNTTQVKDIRSYIITSLYNASSTMNLYYTSKVNHDLYSYD</sequence>
<protein>
    <submittedName>
        <fullName evidence="4">Replication initiator protein A (RepA) N-terminus</fullName>
    </submittedName>
</protein>
<feature type="compositionally biased region" description="Acidic residues" evidence="1">
    <location>
        <begin position="199"/>
        <end position="208"/>
    </location>
</feature>
<proteinExistence type="predicted"/>
<evidence type="ECO:0000256" key="1">
    <source>
        <dbReference type="SAM" id="MobiDB-lite"/>
    </source>
</evidence>
<feature type="region of interest" description="Disordered" evidence="1">
    <location>
        <begin position="195"/>
        <end position="220"/>
    </location>
</feature>
<evidence type="ECO:0000259" key="3">
    <source>
        <dbReference type="Pfam" id="PF19481"/>
    </source>
</evidence>
<feature type="domain" description="Replication initiator A N-terminal" evidence="2">
    <location>
        <begin position="15"/>
        <end position="89"/>
    </location>
</feature>
<dbReference type="AlphaFoldDB" id="A0A1T4ZQI4"/>
<name>A0A1T4ZQI4_9FIRM</name>
<feature type="domain" description="DUF6017" evidence="3">
    <location>
        <begin position="224"/>
        <end position="341"/>
    </location>
</feature>
<feature type="compositionally biased region" description="Basic and acidic residues" evidence="1">
    <location>
        <begin position="209"/>
        <end position="220"/>
    </location>
</feature>
<reference evidence="5" key="1">
    <citation type="submission" date="2017-02" db="EMBL/GenBank/DDBJ databases">
        <authorList>
            <person name="Varghese N."/>
            <person name="Submissions S."/>
        </authorList>
    </citation>
    <scope>NUCLEOTIDE SEQUENCE [LARGE SCALE GENOMIC DNA]</scope>
    <source>
        <strain evidence="5">ATCC 35199</strain>
    </source>
</reference>